<keyword evidence="2" id="KW-1185">Reference proteome</keyword>
<protein>
    <submittedName>
        <fullName evidence="1">1919_t:CDS:1</fullName>
    </submittedName>
</protein>
<dbReference type="Proteomes" id="UP000789570">
    <property type="component" value="Unassembled WGS sequence"/>
</dbReference>
<accession>A0A9N9EKL3</accession>
<organism evidence="1 2">
    <name type="scientific">Funneliformis caledonium</name>
    <dbReference type="NCBI Taxonomy" id="1117310"/>
    <lineage>
        <taxon>Eukaryota</taxon>
        <taxon>Fungi</taxon>
        <taxon>Fungi incertae sedis</taxon>
        <taxon>Mucoromycota</taxon>
        <taxon>Glomeromycotina</taxon>
        <taxon>Glomeromycetes</taxon>
        <taxon>Glomerales</taxon>
        <taxon>Glomeraceae</taxon>
        <taxon>Funneliformis</taxon>
    </lineage>
</organism>
<proteinExistence type="predicted"/>
<comment type="caution">
    <text evidence="1">The sequence shown here is derived from an EMBL/GenBank/DDBJ whole genome shotgun (WGS) entry which is preliminary data.</text>
</comment>
<dbReference type="EMBL" id="CAJVPQ010005780">
    <property type="protein sequence ID" value="CAG8675490.1"/>
    <property type="molecule type" value="Genomic_DNA"/>
</dbReference>
<sequence length="127" mass="14146">MSSEKGLGDNVYEHLDLIEDPQSSYVYSYLHMIKATKKDKLISNSTITYNDILASIRNNSLTRNSSLAKSCLPTRSSPIPKVSDYIETILNASDPVSLMLSHTLMTLKFTTLISSACLLDLDEEINK</sequence>
<dbReference type="OrthoDB" id="205662at2759"/>
<evidence type="ECO:0000313" key="1">
    <source>
        <dbReference type="EMBL" id="CAG8675490.1"/>
    </source>
</evidence>
<dbReference type="AlphaFoldDB" id="A0A9N9EKL3"/>
<gene>
    <name evidence="1" type="ORF">FCALED_LOCUS12228</name>
</gene>
<name>A0A9N9EKL3_9GLOM</name>
<reference evidence="1" key="1">
    <citation type="submission" date="2021-06" db="EMBL/GenBank/DDBJ databases">
        <authorList>
            <person name="Kallberg Y."/>
            <person name="Tangrot J."/>
            <person name="Rosling A."/>
        </authorList>
    </citation>
    <scope>NUCLEOTIDE SEQUENCE</scope>
    <source>
        <strain evidence="1">UK204</strain>
    </source>
</reference>
<evidence type="ECO:0000313" key="2">
    <source>
        <dbReference type="Proteomes" id="UP000789570"/>
    </source>
</evidence>